<protein>
    <submittedName>
        <fullName evidence="2">Uncharacterized protein</fullName>
    </submittedName>
</protein>
<proteinExistence type="predicted"/>
<keyword evidence="1" id="KW-0812">Transmembrane</keyword>
<gene>
    <name evidence="2" type="ORF">OG814_00295</name>
    <name evidence="3" type="ORF">OG814_41035</name>
</gene>
<dbReference type="Proteomes" id="UP001622594">
    <property type="component" value="Chromosome"/>
</dbReference>
<keyword evidence="1" id="KW-1133">Transmembrane helix</keyword>
<reference evidence="2 4" key="1">
    <citation type="submission" date="2022-10" db="EMBL/GenBank/DDBJ databases">
        <title>The complete genomes of actinobacterial strains from the NBC collection.</title>
        <authorList>
            <person name="Joergensen T.S."/>
            <person name="Alvarez Arevalo M."/>
            <person name="Sterndorff E.B."/>
            <person name="Faurdal D."/>
            <person name="Vuksanovic O."/>
            <person name="Mourched A.-S."/>
            <person name="Charusanti P."/>
            <person name="Shaw S."/>
            <person name="Blin K."/>
            <person name="Weber T."/>
        </authorList>
    </citation>
    <scope>NUCLEOTIDE SEQUENCE [LARGE SCALE GENOMIC DNA]</scope>
    <source>
        <strain evidence="2 4">NBC_00123</strain>
    </source>
</reference>
<name>A0ABZ1L081_9ACTN</name>
<sequence>MLERVALAAQWRRLPARPRRWVARRVDDRKEEWKSEAREWHRLRQAAAAAAAARQPHDPTPRLRALRSMHDIAQEYPDRPTWSGDRLNATAVRLERDLGLDIAVCWPYLWLLVSDGERTQLTTARDDLTRATALGGWALLYLPLLVWWWPALPLAAGIAVTARRRTRAASDAWARALEATCRLHLREAADRLGIDTTAAAPPYALGQEITRLLEGSPPPAP</sequence>
<feature type="transmembrane region" description="Helical" evidence="1">
    <location>
        <begin position="138"/>
        <end position="160"/>
    </location>
</feature>
<evidence type="ECO:0000313" key="4">
    <source>
        <dbReference type="Proteomes" id="UP001622594"/>
    </source>
</evidence>
<keyword evidence="4" id="KW-1185">Reference proteome</keyword>
<evidence type="ECO:0000256" key="1">
    <source>
        <dbReference type="SAM" id="Phobius"/>
    </source>
</evidence>
<evidence type="ECO:0000313" key="2">
    <source>
        <dbReference type="EMBL" id="WTR67822.1"/>
    </source>
</evidence>
<keyword evidence="1" id="KW-0472">Membrane</keyword>
<accession>A0ABZ1L081</accession>
<dbReference type="RefSeq" id="WP_398169748.1">
    <property type="nucleotide sequence ID" value="NZ_CP108188.1"/>
</dbReference>
<evidence type="ECO:0000313" key="3">
    <source>
        <dbReference type="EMBL" id="WTR75196.1"/>
    </source>
</evidence>
<dbReference type="EMBL" id="CP108188">
    <property type="protein sequence ID" value="WTR75196.1"/>
    <property type="molecule type" value="Genomic_DNA"/>
</dbReference>
<organism evidence="2 4">
    <name type="scientific">Streptomyces zaomyceticus</name>
    <dbReference type="NCBI Taxonomy" id="68286"/>
    <lineage>
        <taxon>Bacteria</taxon>
        <taxon>Bacillati</taxon>
        <taxon>Actinomycetota</taxon>
        <taxon>Actinomycetes</taxon>
        <taxon>Kitasatosporales</taxon>
        <taxon>Streptomycetaceae</taxon>
        <taxon>Streptomyces</taxon>
    </lineage>
</organism>
<dbReference type="EMBL" id="CP108188">
    <property type="protein sequence ID" value="WTR67822.1"/>
    <property type="molecule type" value="Genomic_DNA"/>
</dbReference>